<accession>A0A8J2LL99</accession>
<feature type="non-terminal residue" evidence="1">
    <location>
        <position position="188"/>
    </location>
</feature>
<dbReference type="Proteomes" id="UP000708208">
    <property type="component" value="Unassembled WGS sequence"/>
</dbReference>
<gene>
    <name evidence="1" type="ORF">AFUS01_LOCUS46916</name>
</gene>
<comment type="caution">
    <text evidence="1">The sequence shown here is derived from an EMBL/GenBank/DDBJ whole genome shotgun (WGS) entry which is preliminary data.</text>
</comment>
<protein>
    <submittedName>
        <fullName evidence="1">Uncharacterized protein</fullName>
    </submittedName>
</protein>
<reference evidence="1" key="1">
    <citation type="submission" date="2021-06" db="EMBL/GenBank/DDBJ databases">
        <authorList>
            <person name="Hodson N. C."/>
            <person name="Mongue J. A."/>
            <person name="Jaron S. K."/>
        </authorList>
    </citation>
    <scope>NUCLEOTIDE SEQUENCE</scope>
</reference>
<name>A0A8J2LL99_9HEXA</name>
<organism evidence="1 2">
    <name type="scientific">Allacma fusca</name>
    <dbReference type="NCBI Taxonomy" id="39272"/>
    <lineage>
        <taxon>Eukaryota</taxon>
        <taxon>Metazoa</taxon>
        <taxon>Ecdysozoa</taxon>
        <taxon>Arthropoda</taxon>
        <taxon>Hexapoda</taxon>
        <taxon>Collembola</taxon>
        <taxon>Symphypleona</taxon>
        <taxon>Sminthuridae</taxon>
        <taxon>Allacma</taxon>
    </lineage>
</organism>
<keyword evidence="2" id="KW-1185">Reference proteome</keyword>
<evidence type="ECO:0000313" key="2">
    <source>
        <dbReference type="Proteomes" id="UP000708208"/>
    </source>
</evidence>
<dbReference type="EMBL" id="CAJVCH010571568">
    <property type="protein sequence ID" value="CAG7837873.1"/>
    <property type="molecule type" value="Genomic_DNA"/>
</dbReference>
<sequence length="188" mass="21167">MQFISAGPAWFQICDDKQKYALSSLDCKLGLWMNVTMEANCVCLNGVWILNEDLCDSHAMLLVGTGECFGLTRPIRSIKLLGRPDNPFASATYVADENLDAFVKVPSGKYNNRLDSPTSLVISIYPKKALRRSDHEVCVHQGNKASHRAVHIWKNARRVSSRFKFVDPSKCETTIQYDFRVGFGEAFQ</sequence>
<dbReference type="AlphaFoldDB" id="A0A8J2LL99"/>
<evidence type="ECO:0000313" key="1">
    <source>
        <dbReference type="EMBL" id="CAG7837873.1"/>
    </source>
</evidence>
<proteinExistence type="predicted"/>